<dbReference type="InParanoid" id="A0A0C3PWY4"/>
<dbReference type="EMBL" id="KN831945">
    <property type="protein sequence ID" value="KIO13876.1"/>
    <property type="molecule type" value="Genomic_DNA"/>
</dbReference>
<gene>
    <name evidence="2" type="ORF">M404DRAFT_992113</name>
</gene>
<protein>
    <submittedName>
        <fullName evidence="2">Uncharacterized protein</fullName>
    </submittedName>
</protein>
<reference evidence="2 3" key="1">
    <citation type="submission" date="2014-04" db="EMBL/GenBank/DDBJ databases">
        <authorList>
            <consortium name="DOE Joint Genome Institute"/>
            <person name="Kuo A."/>
            <person name="Kohler A."/>
            <person name="Costa M.D."/>
            <person name="Nagy L.G."/>
            <person name="Floudas D."/>
            <person name="Copeland A."/>
            <person name="Barry K.W."/>
            <person name="Cichocki N."/>
            <person name="Veneault-Fourrey C."/>
            <person name="LaButti K."/>
            <person name="Lindquist E.A."/>
            <person name="Lipzen A."/>
            <person name="Lundell T."/>
            <person name="Morin E."/>
            <person name="Murat C."/>
            <person name="Sun H."/>
            <person name="Tunlid A."/>
            <person name="Henrissat B."/>
            <person name="Grigoriev I.V."/>
            <person name="Hibbett D.S."/>
            <person name="Martin F."/>
            <person name="Nordberg H.P."/>
            <person name="Cantor M.N."/>
            <person name="Hua S.X."/>
        </authorList>
    </citation>
    <scope>NUCLEOTIDE SEQUENCE [LARGE SCALE GENOMIC DNA]</scope>
    <source>
        <strain evidence="2 3">Marx 270</strain>
    </source>
</reference>
<evidence type="ECO:0000313" key="3">
    <source>
        <dbReference type="Proteomes" id="UP000054217"/>
    </source>
</evidence>
<dbReference type="Proteomes" id="UP000054217">
    <property type="component" value="Unassembled WGS sequence"/>
</dbReference>
<sequence length="80" mass="8931">MYRADTSSRPDSREPVIGLAPFESQNTSQWWSLTWRMRTQKVALLCDGTATANLTRPQANRGYSNGTTPADTLSFALNHN</sequence>
<proteinExistence type="predicted"/>
<organism evidence="2 3">
    <name type="scientific">Pisolithus tinctorius Marx 270</name>
    <dbReference type="NCBI Taxonomy" id="870435"/>
    <lineage>
        <taxon>Eukaryota</taxon>
        <taxon>Fungi</taxon>
        <taxon>Dikarya</taxon>
        <taxon>Basidiomycota</taxon>
        <taxon>Agaricomycotina</taxon>
        <taxon>Agaricomycetes</taxon>
        <taxon>Agaricomycetidae</taxon>
        <taxon>Boletales</taxon>
        <taxon>Sclerodermatineae</taxon>
        <taxon>Pisolithaceae</taxon>
        <taxon>Pisolithus</taxon>
    </lineage>
</organism>
<evidence type="ECO:0000313" key="2">
    <source>
        <dbReference type="EMBL" id="KIO13876.1"/>
    </source>
</evidence>
<name>A0A0C3PWY4_PISTI</name>
<keyword evidence="3" id="KW-1185">Reference proteome</keyword>
<feature type="region of interest" description="Disordered" evidence="1">
    <location>
        <begin position="56"/>
        <end position="80"/>
    </location>
</feature>
<evidence type="ECO:0000256" key="1">
    <source>
        <dbReference type="SAM" id="MobiDB-lite"/>
    </source>
</evidence>
<reference evidence="3" key="2">
    <citation type="submission" date="2015-01" db="EMBL/GenBank/DDBJ databases">
        <title>Evolutionary Origins and Diversification of the Mycorrhizal Mutualists.</title>
        <authorList>
            <consortium name="DOE Joint Genome Institute"/>
            <consortium name="Mycorrhizal Genomics Consortium"/>
            <person name="Kohler A."/>
            <person name="Kuo A."/>
            <person name="Nagy L.G."/>
            <person name="Floudas D."/>
            <person name="Copeland A."/>
            <person name="Barry K.W."/>
            <person name="Cichocki N."/>
            <person name="Veneault-Fourrey C."/>
            <person name="LaButti K."/>
            <person name="Lindquist E.A."/>
            <person name="Lipzen A."/>
            <person name="Lundell T."/>
            <person name="Morin E."/>
            <person name="Murat C."/>
            <person name="Riley R."/>
            <person name="Ohm R."/>
            <person name="Sun H."/>
            <person name="Tunlid A."/>
            <person name="Henrissat B."/>
            <person name="Grigoriev I.V."/>
            <person name="Hibbett D.S."/>
            <person name="Martin F."/>
        </authorList>
    </citation>
    <scope>NUCLEOTIDE SEQUENCE [LARGE SCALE GENOMIC DNA]</scope>
    <source>
        <strain evidence="3">Marx 270</strain>
    </source>
</reference>
<dbReference type="HOGENOM" id="CLU_2590704_0_0_1"/>
<accession>A0A0C3PWY4</accession>
<dbReference type="AlphaFoldDB" id="A0A0C3PWY4"/>